<evidence type="ECO:0000256" key="1">
    <source>
        <dbReference type="ARBA" id="ARBA00004141"/>
    </source>
</evidence>
<evidence type="ECO:0000313" key="8">
    <source>
        <dbReference type="RefSeq" id="XP_010249354.1"/>
    </source>
</evidence>
<evidence type="ECO:0000313" key="9">
    <source>
        <dbReference type="RefSeq" id="XP_010249356.1"/>
    </source>
</evidence>
<feature type="transmembrane region" description="Helical" evidence="5">
    <location>
        <begin position="60"/>
        <end position="78"/>
    </location>
</feature>
<keyword evidence="5" id="KW-0813">Transport</keyword>
<evidence type="ECO:0000256" key="2">
    <source>
        <dbReference type="ARBA" id="ARBA00022692"/>
    </source>
</evidence>
<feature type="transmembrane region" description="Helical" evidence="5">
    <location>
        <begin position="293"/>
        <end position="310"/>
    </location>
</feature>
<evidence type="ECO:0000313" key="6">
    <source>
        <dbReference type="Proteomes" id="UP000189703"/>
    </source>
</evidence>
<dbReference type="GO" id="GO:0005886">
    <property type="term" value="C:plasma membrane"/>
    <property type="evidence" value="ECO:0007669"/>
    <property type="project" value="UniProtKB-SubCell"/>
</dbReference>
<proteinExistence type="inferred from homology"/>
<feature type="transmembrane region" description="Helical" evidence="5">
    <location>
        <begin position="189"/>
        <end position="209"/>
    </location>
</feature>
<dbReference type="PANTHER" id="PTHR12570:SF9">
    <property type="entry name" value="MAGNESIUM TRANSPORTER NIPA8-RELATED"/>
    <property type="match status" value="1"/>
</dbReference>
<sequence length="443" mass="49171">MGGWVIGAFINVIGSIAINFGTNLLKLGHDQRERLSMLENDGTNGNIVLKPIIYFQTWRVGILFFAVGNCLNFISFGYAAQSLLAALGSIQFVSNIAFSYFVLNKMVTVKVLVATTFIVIGNIFLVAFGNHQSPVYTPDQLVEKYRNIIFLLYCLILVLVVAVHHSIYRRGEFVLAVSGHDLNPCWHMLLPFSYAVVSGAVGSCSVLFAKSLSNLLRLTMSSSYKLHSWFTYSMLLLFLSTAGFWMARLNEGLSLFDAILIVPMFQIAWTFFSICTGFVYFQEYQVFDALRTTMFVLGMMSVFIGISLLAPDETKGVEVRGSSLLSSTSPVIADDMDRLLNLPSEETEIRDLRSFGQLLLVKATSILSKAKTACTLSLGLGEDSINASSVLVMPMVSSRMNGFRGSGFDRTKLFSLRRPGWSRISMDEDAEMERSSMLSHNRG</sequence>
<keyword evidence="4 5" id="KW-0472">Membrane</keyword>
<name>A0A1U7Z7K8_NELNU</name>
<dbReference type="AlphaFoldDB" id="A0A1U7Z7K8"/>
<gene>
    <name evidence="7 8 9 10" type="primary">LOC104591909</name>
</gene>
<dbReference type="GO" id="GO:0015095">
    <property type="term" value="F:magnesium ion transmembrane transporter activity"/>
    <property type="evidence" value="ECO:0007669"/>
    <property type="project" value="UniProtKB-UniRule"/>
</dbReference>
<feature type="transmembrane region" description="Helical" evidence="5">
    <location>
        <begin position="259"/>
        <end position="281"/>
    </location>
</feature>
<feature type="transmembrane region" description="Helical" evidence="5">
    <location>
        <begin position="6"/>
        <end position="25"/>
    </location>
</feature>
<feature type="transmembrane region" description="Helical" evidence="5">
    <location>
        <begin position="229"/>
        <end position="247"/>
    </location>
</feature>
<comment type="subunit">
    <text evidence="5">Homodimer.</text>
</comment>
<keyword evidence="5" id="KW-1003">Cell membrane</keyword>
<evidence type="ECO:0000256" key="3">
    <source>
        <dbReference type="ARBA" id="ARBA00022989"/>
    </source>
</evidence>
<dbReference type="GeneID" id="104591909"/>
<organism evidence="6 7">
    <name type="scientific">Nelumbo nucifera</name>
    <name type="common">Sacred lotus</name>
    <dbReference type="NCBI Taxonomy" id="4432"/>
    <lineage>
        <taxon>Eukaryota</taxon>
        <taxon>Viridiplantae</taxon>
        <taxon>Streptophyta</taxon>
        <taxon>Embryophyta</taxon>
        <taxon>Tracheophyta</taxon>
        <taxon>Spermatophyta</taxon>
        <taxon>Magnoliopsida</taxon>
        <taxon>Proteales</taxon>
        <taxon>Nelumbonaceae</taxon>
        <taxon>Nelumbo</taxon>
    </lineage>
</organism>
<dbReference type="Pfam" id="PF05653">
    <property type="entry name" value="Mg_trans_NIPA"/>
    <property type="match status" value="1"/>
</dbReference>
<dbReference type="RefSeq" id="XP_010249356.1">
    <property type="nucleotide sequence ID" value="XM_010251054.1"/>
</dbReference>
<reference evidence="7 8" key="1">
    <citation type="submission" date="2025-04" db="UniProtKB">
        <authorList>
            <consortium name="RefSeq"/>
        </authorList>
    </citation>
    <scope>IDENTIFICATION</scope>
</reference>
<keyword evidence="5" id="KW-0406">Ion transport</keyword>
<comment type="subcellular location">
    <subcellularLocation>
        <location evidence="5">Cell membrane</location>
        <topology evidence="5">Multi-pass membrane protein</topology>
    </subcellularLocation>
    <subcellularLocation>
        <location evidence="5">Early endosome</location>
    </subcellularLocation>
    <subcellularLocation>
        <location evidence="1">Membrane</location>
        <topology evidence="1">Multi-pass membrane protein</topology>
    </subcellularLocation>
</comment>
<comment type="function">
    <text evidence="5">Acts as a Mg(2+) transporter. Can also transport other divalent cations such as Fe(2+), Sr(2+), Ba(2+), Mn(2+) and Co(2+) but to a much less extent than Mg(2+).</text>
</comment>
<dbReference type="eggNOG" id="KOG2922">
    <property type="taxonomic scope" value="Eukaryota"/>
</dbReference>
<feature type="transmembrane region" description="Helical" evidence="5">
    <location>
        <begin position="110"/>
        <end position="128"/>
    </location>
</feature>
<keyword evidence="3 5" id="KW-1133">Transmembrane helix</keyword>
<dbReference type="Proteomes" id="UP000189703">
    <property type="component" value="Unplaced"/>
</dbReference>
<keyword evidence="2 5" id="KW-0812">Transmembrane</keyword>
<evidence type="ECO:0000313" key="7">
    <source>
        <dbReference type="RefSeq" id="XP_010249353.1"/>
    </source>
</evidence>
<dbReference type="PANTHER" id="PTHR12570">
    <property type="match status" value="1"/>
</dbReference>
<dbReference type="OrthoDB" id="165382at2759"/>
<dbReference type="KEGG" id="nnu:104591909"/>
<keyword evidence="6" id="KW-1185">Reference proteome</keyword>
<protein>
    <recommendedName>
        <fullName evidence="5">Probable magnesium transporter</fullName>
    </recommendedName>
</protein>
<keyword evidence="5" id="KW-0967">Endosome</keyword>
<dbReference type="RefSeq" id="XP_010249357.1">
    <property type="nucleotide sequence ID" value="XM_010251055.1"/>
</dbReference>
<dbReference type="RefSeq" id="XP_010249353.1">
    <property type="nucleotide sequence ID" value="XM_010251051.1"/>
</dbReference>
<dbReference type="OMA" id="FYYAICS"/>
<evidence type="ECO:0000256" key="5">
    <source>
        <dbReference type="RuleBase" id="RU363078"/>
    </source>
</evidence>
<dbReference type="GO" id="GO:0005769">
    <property type="term" value="C:early endosome"/>
    <property type="evidence" value="ECO:0007669"/>
    <property type="project" value="UniProtKB-SubCell"/>
</dbReference>
<accession>A0A1U7Z7K8</accession>
<comment type="similarity">
    <text evidence="5">Belongs to the NIPA (TC 2.A.7) family.</text>
</comment>
<evidence type="ECO:0000256" key="4">
    <source>
        <dbReference type="ARBA" id="ARBA00023136"/>
    </source>
</evidence>
<evidence type="ECO:0000313" key="10">
    <source>
        <dbReference type="RefSeq" id="XP_010249357.1"/>
    </source>
</evidence>
<feature type="transmembrane region" description="Helical" evidence="5">
    <location>
        <begin position="148"/>
        <end position="168"/>
    </location>
</feature>
<keyword evidence="5" id="KW-0460">Magnesium</keyword>
<dbReference type="RefSeq" id="XP_010249354.1">
    <property type="nucleotide sequence ID" value="XM_010251052.1"/>
</dbReference>
<dbReference type="InterPro" id="IPR008521">
    <property type="entry name" value="Mg_trans_NIPA"/>
</dbReference>